<evidence type="ECO:0000313" key="2">
    <source>
        <dbReference type="Proteomes" id="UP000247810"/>
    </source>
</evidence>
<name>A0A319D6P9_9EURO</name>
<reference evidence="1 2" key="1">
    <citation type="submission" date="2018-02" db="EMBL/GenBank/DDBJ databases">
        <title>The genomes of Aspergillus section Nigri reveals drivers in fungal speciation.</title>
        <authorList>
            <consortium name="DOE Joint Genome Institute"/>
            <person name="Vesth T.C."/>
            <person name="Nybo J."/>
            <person name="Theobald S."/>
            <person name="Brandl J."/>
            <person name="Frisvad J.C."/>
            <person name="Nielsen K.F."/>
            <person name="Lyhne E.K."/>
            <person name="Kogle M.E."/>
            <person name="Kuo A."/>
            <person name="Riley R."/>
            <person name="Clum A."/>
            <person name="Nolan M."/>
            <person name="Lipzen A."/>
            <person name="Salamov A."/>
            <person name="Henrissat B."/>
            <person name="Wiebenga A."/>
            <person name="De vries R.P."/>
            <person name="Grigoriev I.V."/>
            <person name="Mortensen U.H."/>
            <person name="Andersen M.R."/>
            <person name="Baker S.E."/>
        </authorList>
    </citation>
    <scope>NUCLEOTIDE SEQUENCE [LARGE SCALE GENOMIC DNA]</scope>
    <source>
        <strain evidence="1 2">CBS 707.79</strain>
    </source>
</reference>
<organism evidence="1 2">
    <name type="scientific">Aspergillus ellipticus CBS 707.79</name>
    <dbReference type="NCBI Taxonomy" id="1448320"/>
    <lineage>
        <taxon>Eukaryota</taxon>
        <taxon>Fungi</taxon>
        <taxon>Dikarya</taxon>
        <taxon>Ascomycota</taxon>
        <taxon>Pezizomycotina</taxon>
        <taxon>Eurotiomycetes</taxon>
        <taxon>Eurotiomycetidae</taxon>
        <taxon>Eurotiales</taxon>
        <taxon>Aspergillaceae</taxon>
        <taxon>Aspergillus</taxon>
        <taxon>Aspergillus subgen. Circumdati</taxon>
    </lineage>
</organism>
<gene>
    <name evidence="1" type="ORF">BO71DRAFT_399955</name>
</gene>
<proteinExistence type="predicted"/>
<accession>A0A319D6P9</accession>
<dbReference type="EMBL" id="KZ825899">
    <property type="protein sequence ID" value="PYH93115.1"/>
    <property type="molecule type" value="Genomic_DNA"/>
</dbReference>
<evidence type="ECO:0000313" key="1">
    <source>
        <dbReference type="EMBL" id="PYH93115.1"/>
    </source>
</evidence>
<dbReference type="AlphaFoldDB" id="A0A319D6P9"/>
<protein>
    <submittedName>
        <fullName evidence="1">Uncharacterized protein</fullName>
    </submittedName>
</protein>
<keyword evidence="2" id="KW-1185">Reference proteome</keyword>
<dbReference type="VEuPathDB" id="FungiDB:BO71DRAFT_399955"/>
<sequence>MVCLKLDTGDGKRARLLGKEGSIYAFSGAGCSLGGVASLRHVRLRPSHGASGLTVPLPHRVGEAAGRRVT</sequence>
<dbReference type="PROSITE" id="PS51257">
    <property type="entry name" value="PROKAR_LIPOPROTEIN"/>
    <property type="match status" value="1"/>
</dbReference>
<dbReference type="Proteomes" id="UP000247810">
    <property type="component" value="Unassembled WGS sequence"/>
</dbReference>